<protein>
    <submittedName>
        <fullName evidence="3">Uncharacterized protein</fullName>
    </submittedName>
</protein>
<dbReference type="AlphaFoldDB" id="A0A6V2YBS8"/>
<evidence type="ECO:0000256" key="1">
    <source>
        <dbReference type="SAM" id="MobiDB-lite"/>
    </source>
</evidence>
<organism evidence="3">
    <name type="scientific">Emiliania huxleyi</name>
    <name type="common">Coccolithophore</name>
    <name type="synonym">Pontosphaera huxleyi</name>
    <dbReference type="NCBI Taxonomy" id="2903"/>
    <lineage>
        <taxon>Eukaryota</taxon>
        <taxon>Haptista</taxon>
        <taxon>Haptophyta</taxon>
        <taxon>Prymnesiophyceae</taxon>
        <taxon>Isochrysidales</taxon>
        <taxon>Noelaerhabdaceae</taxon>
        <taxon>Emiliania</taxon>
    </lineage>
</organism>
<evidence type="ECO:0000313" key="2">
    <source>
        <dbReference type="EMBL" id="CAE0595363.1"/>
    </source>
</evidence>
<accession>A0A6V2YBS8</accession>
<feature type="region of interest" description="Disordered" evidence="1">
    <location>
        <begin position="237"/>
        <end position="275"/>
    </location>
</feature>
<proteinExistence type="predicted"/>
<dbReference type="EMBL" id="HBIR01057813">
    <property type="protein sequence ID" value="CAE0595363.1"/>
    <property type="molecule type" value="Transcribed_RNA"/>
</dbReference>
<name>A0A6V2YBS8_EMIHU</name>
<evidence type="ECO:0000313" key="3">
    <source>
        <dbReference type="EMBL" id="CAE0595365.1"/>
    </source>
</evidence>
<sequence>MDGLPEELVVRIPSALGCVHTIMAFCSTSRTNAALRLAMIDALNGQLGARGIDPDVLAASGVRKQIELMTMACRPRNHTRVSVHISFRNGHTTGDGGHPEGFPIECSTRTEGVRLVRSVNLPEVLLEHLHGPLSRHVTALQLAAPKPVQMMGLYLHKLLNGLIVYNGNRWCLFTQLQQAGVVAMHRGQQLDTLEHVRHFSTLHVTLHAGVMRHEYGMFTAWLPQEEARRSRQALIDEAERSRRRAAERQKREREEERLRVLQQRGVRASTRASRQ</sequence>
<gene>
    <name evidence="2" type="ORF">EHUX00137_LOCUS44946</name>
    <name evidence="3" type="ORF">EHUX00137_LOCUS44947</name>
</gene>
<dbReference type="EMBL" id="HBIR01057815">
    <property type="protein sequence ID" value="CAE0595365.1"/>
    <property type="molecule type" value="Transcribed_RNA"/>
</dbReference>
<reference evidence="3" key="1">
    <citation type="submission" date="2021-01" db="EMBL/GenBank/DDBJ databases">
        <authorList>
            <person name="Corre E."/>
            <person name="Pelletier E."/>
            <person name="Niang G."/>
            <person name="Scheremetjew M."/>
            <person name="Finn R."/>
            <person name="Kale V."/>
            <person name="Holt S."/>
            <person name="Cochrane G."/>
            <person name="Meng A."/>
            <person name="Brown T."/>
            <person name="Cohen L."/>
        </authorList>
    </citation>
    <scope>NUCLEOTIDE SEQUENCE</scope>
    <source>
        <strain evidence="3">379</strain>
    </source>
</reference>
<feature type="compositionally biased region" description="Basic and acidic residues" evidence="1">
    <location>
        <begin position="237"/>
        <end position="259"/>
    </location>
</feature>